<evidence type="ECO:0000256" key="1">
    <source>
        <dbReference type="SAM" id="Phobius"/>
    </source>
</evidence>
<name>A0ABQ8L5B5_LABRO</name>
<proteinExistence type="predicted"/>
<accession>A0ABQ8L5B5</accession>
<comment type="caution">
    <text evidence="2">The sequence shown here is derived from an EMBL/GenBank/DDBJ whole genome shotgun (WGS) entry which is preliminary data.</text>
</comment>
<evidence type="ECO:0000313" key="3">
    <source>
        <dbReference type="Proteomes" id="UP000830375"/>
    </source>
</evidence>
<reference evidence="2 3" key="1">
    <citation type="submission" date="2022-01" db="EMBL/GenBank/DDBJ databases">
        <title>A high-quality chromosome-level genome assembly of rohu carp, Labeo rohita.</title>
        <authorList>
            <person name="Arick M.A. II"/>
            <person name="Hsu C.-Y."/>
            <person name="Magbanua Z."/>
            <person name="Pechanova O."/>
            <person name="Grover C."/>
            <person name="Miller E."/>
            <person name="Thrash A."/>
            <person name="Ezzel L."/>
            <person name="Alam S."/>
            <person name="Benzie J."/>
            <person name="Hamilton M."/>
            <person name="Karsi A."/>
            <person name="Lawrence M.L."/>
            <person name="Peterson D.G."/>
        </authorList>
    </citation>
    <scope>NUCLEOTIDE SEQUENCE [LARGE SCALE GENOMIC DNA]</scope>
    <source>
        <strain evidence="3">BAU-BD-2019</strain>
        <tissue evidence="2">Blood</tissue>
    </source>
</reference>
<gene>
    <name evidence="2" type="ORF">H4Q32_025271</name>
</gene>
<dbReference type="PANTHER" id="PTHR23320:SF128">
    <property type="entry name" value="MEMBRANE-SPANNING 4-DOMAINS SUBFAMILY A MEMBER 4A"/>
    <property type="match status" value="1"/>
</dbReference>
<keyword evidence="3" id="KW-1185">Reference proteome</keyword>
<keyword evidence="1" id="KW-0472">Membrane</keyword>
<keyword evidence="1" id="KW-0812">Transmembrane</keyword>
<organism evidence="2 3">
    <name type="scientific">Labeo rohita</name>
    <name type="common">Indian major carp</name>
    <name type="synonym">Cyprinus rohita</name>
    <dbReference type="NCBI Taxonomy" id="84645"/>
    <lineage>
        <taxon>Eukaryota</taxon>
        <taxon>Metazoa</taxon>
        <taxon>Chordata</taxon>
        <taxon>Craniata</taxon>
        <taxon>Vertebrata</taxon>
        <taxon>Euteleostomi</taxon>
        <taxon>Actinopterygii</taxon>
        <taxon>Neopterygii</taxon>
        <taxon>Teleostei</taxon>
        <taxon>Ostariophysi</taxon>
        <taxon>Cypriniformes</taxon>
        <taxon>Cyprinidae</taxon>
        <taxon>Labeoninae</taxon>
        <taxon>Labeonini</taxon>
        <taxon>Labeo</taxon>
    </lineage>
</organism>
<dbReference type="PANTHER" id="PTHR23320">
    <property type="entry name" value="MEMBRANE-SPANNING 4-DOMAINS SUBFAMILY A MS4A -RELATED"/>
    <property type="match status" value="1"/>
</dbReference>
<feature type="transmembrane region" description="Helical" evidence="1">
    <location>
        <begin position="52"/>
        <end position="73"/>
    </location>
</feature>
<feature type="transmembrane region" description="Helical" evidence="1">
    <location>
        <begin position="93"/>
        <end position="115"/>
    </location>
</feature>
<evidence type="ECO:0000313" key="2">
    <source>
        <dbReference type="EMBL" id="KAI2645923.1"/>
    </source>
</evidence>
<dbReference type="EMBL" id="JACTAM010002123">
    <property type="protein sequence ID" value="KAI2645923.1"/>
    <property type="molecule type" value="Genomic_DNA"/>
</dbReference>
<protein>
    <submittedName>
        <fullName evidence="2">Membrane-spanning 4-domains subfamily A member 15</fullName>
    </submittedName>
</protein>
<keyword evidence="1" id="KW-1133">Transmembrane helix</keyword>
<sequence length="136" mass="14611">MSSSTFFINVQQPGQTTPAGTVTNAPVSVCVQVPAFSPLHRLQAFMKSQPKALGTVQVLIGLFTLLCGIMSTVHPGSIFVYCGIPYWGSISNLFRGISGILLVFAFLEFIISIYLSAYACKATSCCCWFSPEVSNA</sequence>
<dbReference type="Proteomes" id="UP000830375">
    <property type="component" value="Unassembled WGS sequence"/>
</dbReference>
<dbReference type="InterPro" id="IPR030417">
    <property type="entry name" value="MS4A"/>
</dbReference>